<dbReference type="AlphaFoldDB" id="L8E865"/>
<dbReference type="OrthoDB" id="19923at2759"/>
<proteinExistence type="predicted"/>
<organism evidence="1">
    <name type="scientific">Homo sapiens</name>
    <name type="common">Human</name>
    <dbReference type="NCBI Taxonomy" id="9606"/>
    <lineage>
        <taxon>Eukaryota</taxon>
        <taxon>Metazoa</taxon>
        <taxon>Chordata</taxon>
        <taxon>Craniata</taxon>
        <taxon>Vertebrata</taxon>
        <taxon>Euteleostomi</taxon>
        <taxon>Mammalia</taxon>
        <taxon>Eutheria</taxon>
        <taxon>Euarchontoglires</taxon>
        <taxon>Primates</taxon>
        <taxon>Haplorrhini</taxon>
        <taxon>Catarrhini</taxon>
        <taxon>Hominidae</taxon>
        <taxon>Homo</taxon>
    </lineage>
</organism>
<dbReference type="ChiTaRS" id="PRUNE2">
    <property type="organism name" value="human"/>
</dbReference>
<reference evidence="1" key="1">
    <citation type="journal article" date="2013" name="PLoS ONE">
        <title>Direct detection of alternative open reading frames translation products in human significantly expands the proteome.</title>
        <authorList>
            <person name="Vanderperre B."/>
            <person name="Lucier J.-F."/>
            <person name="Motard J."/>
            <person name="Tremblay G."/>
            <person name="Vanderperre S."/>
            <person name="Wisztorski M."/>
            <person name="Salzet M."/>
            <person name="Boisvert F.-M."/>
            <person name="Roucou X."/>
        </authorList>
    </citation>
    <scope>NUCLEOTIDE SEQUENCE</scope>
</reference>
<sequence>MSSSCSPAICQRSSSRDDRLLCTQKTWSCAVRFAVSWKSVRTLA</sequence>
<dbReference type="EMBL" id="HF583998">
    <property type="protein sequence ID" value="CCQ43495.1"/>
    <property type="molecule type" value="Genomic_DNA"/>
</dbReference>
<accession>L8E865</accession>
<name>L8E865_HUMAN</name>
<evidence type="ECO:0000313" key="1">
    <source>
        <dbReference type="EMBL" id="CCQ43495.1"/>
    </source>
</evidence>
<gene>
    <name evidence="1" type="primary">PRUNE2</name>
</gene>
<protein>
    <submittedName>
        <fullName evidence="1">Alternative protein PRUNE2</fullName>
    </submittedName>
</protein>